<dbReference type="EMBL" id="JABAIL010000016">
    <property type="protein sequence ID" value="NLR94947.1"/>
    <property type="molecule type" value="Genomic_DNA"/>
</dbReference>
<sequence>MKVFRVNKESAGRYVPQMQFKFRGRYKNILRKSGEIAFRTFKEADLFHKKLNYEKVQEQLKTAILVD</sequence>
<accession>A0A7X8SR93</accession>
<proteinExistence type="predicted"/>
<dbReference type="RefSeq" id="WP_168885656.1">
    <property type="nucleotide sequence ID" value="NZ_JABAIL010000016.1"/>
</dbReference>
<protein>
    <submittedName>
        <fullName evidence="1">Uncharacterized protein</fullName>
    </submittedName>
</protein>
<evidence type="ECO:0000313" key="2">
    <source>
        <dbReference type="Proteomes" id="UP000585050"/>
    </source>
</evidence>
<reference evidence="1 2" key="1">
    <citation type="submission" date="2020-04" db="EMBL/GenBank/DDBJ databases">
        <title>Flammeovirga sp. SR4, a novel species isolated from seawater.</title>
        <authorList>
            <person name="Wang X."/>
        </authorList>
    </citation>
    <scope>NUCLEOTIDE SEQUENCE [LARGE SCALE GENOMIC DNA]</scope>
    <source>
        <strain evidence="1 2">SR4</strain>
    </source>
</reference>
<name>A0A7X8SR93_9BACT</name>
<gene>
    <name evidence="1" type="ORF">HGP29_27320</name>
</gene>
<dbReference type="Proteomes" id="UP000585050">
    <property type="component" value="Unassembled WGS sequence"/>
</dbReference>
<keyword evidence="2" id="KW-1185">Reference proteome</keyword>
<dbReference type="AlphaFoldDB" id="A0A7X8SR93"/>
<organism evidence="1 2">
    <name type="scientific">Flammeovirga agarivorans</name>
    <dbReference type="NCBI Taxonomy" id="2726742"/>
    <lineage>
        <taxon>Bacteria</taxon>
        <taxon>Pseudomonadati</taxon>
        <taxon>Bacteroidota</taxon>
        <taxon>Cytophagia</taxon>
        <taxon>Cytophagales</taxon>
        <taxon>Flammeovirgaceae</taxon>
        <taxon>Flammeovirga</taxon>
    </lineage>
</organism>
<comment type="caution">
    <text evidence="1">The sequence shown here is derived from an EMBL/GenBank/DDBJ whole genome shotgun (WGS) entry which is preliminary data.</text>
</comment>
<evidence type="ECO:0000313" key="1">
    <source>
        <dbReference type="EMBL" id="NLR94947.1"/>
    </source>
</evidence>